<dbReference type="EMBL" id="JBHUHY010000002">
    <property type="protein sequence ID" value="MFD2185499.1"/>
    <property type="molecule type" value="Genomic_DNA"/>
</dbReference>
<keyword evidence="4" id="KW-1185">Reference proteome</keyword>
<keyword evidence="1" id="KW-0732">Signal</keyword>
<dbReference type="RefSeq" id="WP_378318468.1">
    <property type="nucleotide sequence ID" value="NZ_JBHUHY010000002.1"/>
</dbReference>
<dbReference type="InterPro" id="IPR025665">
    <property type="entry name" value="Beta-barrel_OMP_2"/>
</dbReference>
<sequence>MIKKLFFVTVFMGLFSHVSNAQVEDFEIGIKLGLNIADVRGDEVDDLDPRTSIHIGLAAEIPINEYIGLQPELLYSFQGFSAESLEPNFQEENLKLDYIYLPVMVKYYPFYVVPGFSIEAGPQVGFLTSAILERKNVFEGGVTETSDVDYEDFISSVDVAINIGLGYQFEMGAFFQARYNIGVTDIVEVDDLEISRQFSIFQFSTGIKF</sequence>
<reference evidence="4" key="1">
    <citation type="journal article" date="2019" name="Int. J. Syst. Evol. Microbiol.">
        <title>The Global Catalogue of Microorganisms (GCM) 10K type strain sequencing project: providing services to taxonomists for standard genome sequencing and annotation.</title>
        <authorList>
            <consortium name="The Broad Institute Genomics Platform"/>
            <consortium name="The Broad Institute Genome Sequencing Center for Infectious Disease"/>
            <person name="Wu L."/>
            <person name="Ma J."/>
        </authorList>
    </citation>
    <scope>NUCLEOTIDE SEQUENCE [LARGE SCALE GENOMIC DNA]</scope>
    <source>
        <strain evidence="4">DT92</strain>
    </source>
</reference>
<feature type="chain" id="PRO_5045851543" evidence="1">
    <location>
        <begin position="22"/>
        <end position="209"/>
    </location>
</feature>
<dbReference type="Pfam" id="PF13568">
    <property type="entry name" value="OMP_b-brl_2"/>
    <property type="match status" value="1"/>
</dbReference>
<feature type="domain" description="Outer membrane protein beta-barrel" evidence="2">
    <location>
        <begin position="21"/>
        <end position="187"/>
    </location>
</feature>
<comment type="caution">
    <text evidence="3">The sequence shown here is derived from an EMBL/GenBank/DDBJ whole genome shotgun (WGS) entry which is preliminary data.</text>
</comment>
<dbReference type="Proteomes" id="UP001597344">
    <property type="component" value="Unassembled WGS sequence"/>
</dbReference>
<protein>
    <submittedName>
        <fullName evidence="3">Porin family protein</fullName>
    </submittedName>
</protein>
<organism evidence="3 4">
    <name type="scientific">Aquimarina celericrescens</name>
    <dbReference type="NCBI Taxonomy" id="1964542"/>
    <lineage>
        <taxon>Bacteria</taxon>
        <taxon>Pseudomonadati</taxon>
        <taxon>Bacteroidota</taxon>
        <taxon>Flavobacteriia</taxon>
        <taxon>Flavobacteriales</taxon>
        <taxon>Flavobacteriaceae</taxon>
        <taxon>Aquimarina</taxon>
    </lineage>
</organism>
<evidence type="ECO:0000256" key="1">
    <source>
        <dbReference type="SAM" id="SignalP"/>
    </source>
</evidence>
<evidence type="ECO:0000259" key="2">
    <source>
        <dbReference type="Pfam" id="PF13568"/>
    </source>
</evidence>
<evidence type="ECO:0000313" key="4">
    <source>
        <dbReference type="Proteomes" id="UP001597344"/>
    </source>
</evidence>
<name>A0ABW5ARJ3_9FLAO</name>
<feature type="signal peptide" evidence="1">
    <location>
        <begin position="1"/>
        <end position="21"/>
    </location>
</feature>
<gene>
    <name evidence="3" type="ORF">ACFSJT_01735</name>
</gene>
<proteinExistence type="predicted"/>
<evidence type="ECO:0000313" key="3">
    <source>
        <dbReference type="EMBL" id="MFD2185499.1"/>
    </source>
</evidence>
<accession>A0ABW5ARJ3</accession>